<evidence type="ECO:0000256" key="3">
    <source>
        <dbReference type="SAM" id="MobiDB-lite"/>
    </source>
</evidence>
<dbReference type="Pfam" id="PF17940">
    <property type="entry name" value="TetR_C_31"/>
    <property type="match status" value="1"/>
</dbReference>
<dbReference type="SUPFAM" id="SSF48498">
    <property type="entry name" value="Tetracyclin repressor-like, C-terminal domain"/>
    <property type="match status" value="1"/>
</dbReference>
<dbReference type="InterPro" id="IPR009057">
    <property type="entry name" value="Homeodomain-like_sf"/>
</dbReference>
<dbReference type="STRING" id="995060.SAMN04487904_10596"/>
<accession>A0A1I6ZRS2</accession>
<dbReference type="PROSITE" id="PS50977">
    <property type="entry name" value="HTH_TETR_2"/>
    <property type="match status" value="1"/>
</dbReference>
<feature type="region of interest" description="Disordered" evidence="3">
    <location>
        <begin position="188"/>
        <end position="212"/>
    </location>
</feature>
<dbReference type="Pfam" id="PF00440">
    <property type="entry name" value="TetR_N"/>
    <property type="match status" value="1"/>
</dbReference>
<dbReference type="InterPro" id="IPR001647">
    <property type="entry name" value="HTH_TetR"/>
</dbReference>
<dbReference type="RefSeq" id="WP_092977403.1">
    <property type="nucleotide sequence ID" value="NZ_FPAT01000005.1"/>
</dbReference>
<dbReference type="Proteomes" id="UP000199165">
    <property type="component" value="Unassembled WGS sequence"/>
</dbReference>
<dbReference type="InterPro" id="IPR041583">
    <property type="entry name" value="TetR_C_31"/>
</dbReference>
<keyword evidence="1 2" id="KW-0238">DNA-binding</keyword>
<organism evidence="5 6">
    <name type="scientific">Actinopolyspora righensis</name>
    <dbReference type="NCBI Taxonomy" id="995060"/>
    <lineage>
        <taxon>Bacteria</taxon>
        <taxon>Bacillati</taxon>
        <taxon>Actinomycetota</taxon>
        <taxon>Actinomycetes</taxon>
        <taxon>Actinopolysporales</taxon>
        <taxon>Actinopolysporaceae</taxon>
        <taxon>Actinopolyspora</taxon>
        <taxon>Actinopolyspora alba group</taxon>
    </lineage>
</organism>
<dbReference type="PRINTS" id="PR00455">
    <property type="entry name" value="HTHTETR"/>
</dbReference>
<evidence type="ECO:0000313" key="5">
    <source>
        <dbReference type="EMBL" id="SFT65275.1"/>
    </source>
</evidence>
<dbReference type="EMBL" id="FPAT01000005">
    <property type="protein sequence ID" value="SFT65275.1"/>
    <property type="molecule type" value="Genomic_DNA"/>
</dbReference>
<keyword evidence="6" id="KW-1185">Reference proteome</keyword>
<dbReference type="InterPro" id="IPR050109">
    <property type="entry name" value="HTH-type_TetR-like_transc_reg"/>
</dbReference>
<dbReference type="PANTHER" id="PTHR30055:SF226">
    <property type="entry name" value="HTH-TYPE TRANSCRIPTIONAL REGULATOR PKSA"/>
    <property type="match status" value="1"/>
</dbReference>
<dbReference type="GO" id="GO:0003700">
    <property type="term" value="F:DNA-binding transcription factor activity"/>
    <property type="evidence" value="ECO:0007669"/>
    <property type="project" value="TreeGrafter"/>
</dbReference>
<dbReference type="GO" id="GO:0000976">
    <property type="term" value="F:transcription cis-regulatory region binding"/>
    <property type="evidence" value="ECO:0007669"/>
    <property type="project" value="TreeGrafter"/>
</dbReference>
<name>A0A1I6ZRS2_9ACTN</name>
<evidence type="ECO:0000313" key="6">
    <source>
        <dbReference type="Proteomes" id="UP000199165"/>
    </source>
</evidence>
<dbReference type="AlphaFoldDB" id="A0A1I6ZRS2"/>
<dbReference type="InterPro" id="IPR036271">
    <property type="entry name" value="Tet_transcr_reg_TetR-rel_C_sf"/>
</dbReference>
<gene>
    <name evidence="5" type="ORF">SAMN04487904_10596</name>
</gene>
<reference evidence="6" key="1">
    <citation type="submission" date="2016-10" db="EMBL/GenBank/DDBJ databases">
        <authorList>
            <person name="Varghese N."/>
            <person name="Submissions S."/>
        </authorList>
    </citation>
    <scope>NUCLEOTIDE SEQUENCE [LARGE SCALE GENOMIC DNA]</scope>
    <source>
        <strain evidence="6">DSM 45501</strain>
    </source>
</reference>
<feature type="domain" description="HTH tetR-type" evidence="4">
    <location>
        <begin position="10"/>
        <end position="70"/>
    </location>
</feature>
<evidence type="ECO:0000259" key="4">
    <source>
        <dbReference type="PROSITE" id="PS50977"/>
    </source>
</evidence>
<proteinExistence type="predicted"/>
<sequence>MAATAKERGREARERLLRAAAELITERGWNGVSTRVVAERAGVTAGTVHYHFDSVDALLTETAVGTMRAATAWLKTALEQVSSADEALTTLLAALDSYGGSDPESVLFVEAYLAATRDPGLRERISAVLTELRTALTDRFTEHGITDAEATAAVVVASLDGLVMHRALNPALTTGTVRAVLRRLLTTEHDGEGDRHDETADGDASTEKGDRS</sequence>
<evidence type="ECO:0000256" key="1">
    <source>
        <dbReference type="ARBA" id="ARBA00023125"/>
    </source>
</evidence>
<protein>
    <submittedName>
        <fullName evidence="5">Transcriptional regulator, TetR family</fullName>
    </submittedName>
</protein>
<dbReference type="Gene3D" id="1.10.357.10">
    <property type="entry name" value="Tetracycline Repressor, domain 2"/>
    <property type="match status" value="1"/>
</dbReference>
<feature type="DNA-binding region" description="H-T-H motif" evidence="2">
    <location>
        <begin position="33"/>
        <end position="52"/>
    </location>
</feature>
<dbReference type="SUPFAM" id="SSF46689">
    <property type="entry name" value="Homeodomain-like"/>
    <property type="match status" value="1"/>
</dbReference>
<dbReference type="PANTHER" id="PTHR30055">
    <property type="entry name" value="HTH-TYPE TRANSCRIPTIONAL REGULATOR RUTR"/>
    <property type="match status" value="1"/>
</dbReference>
<evidence type="ECO:0000256" key="2">
    <source>
        <dbReference type="PROSITE-ProRule" id="PRU00335"/>
    </source>
</evidence>